<comment type="caution">
    <text evidence="3">The sequence shown here is derived from an EMBL/GenBank/DDBJ whole genome shotgun (WGS) entry which is preliminary data.</text>
</comment>
<gene>
    <name evidence="3" type="ORF">Pa4123_82710</name>
</gene>
<dbReference type="RefSeq" id="WP_281904854.1">
    <property type="nucleotide sequence ID" value="NZ_BSDI01000074.1"/>
</dbReference>
<dbReference type="InterPro" id="IPR051162">
    <property type="entry name" value="T4SS_component"/>
</dbReference>
<dbReference type="Proteomes" id="UP001144280">
    <property type="component" value="Unassembled WGS sequence"/>
</dbReference>
<organism evidence="3 4">
    <name type="scientific">Phytohabitans aurantiacus</name>
    <dbReference type="NCBI Taxonomy" id="3016789"/>
    <lineage>
        <taxon>Bacteria</taxon>
        <taxon>Bacillati</taxon>
        <taxon>Actinomycetota</taxon>
        <taxon>Actinomycetes</taxon>
        <taxon>Micromonosporales</taxon>
        <taxon>Micromonosporaceae</taxon>
    </lineage>
</organism>
<accession>A0ABQ5R8S8</accession>
<dbReference type="Pfam" id="PF19044">
    <property type="entry name" value="P-loop_TraG"/>
    <property type="match status" value="1"/>
</dbReference>
<dbReference type="PANTHER" id="PTHR30121:SF6">
    <property type="entry name" value="SLR6007 PROTEIN"/>
    <property type="match status" value="1"/>
</dbReference>
<feature type="region of interest" description="Disordered" evidence="1">
    <location>
        <begin position="1"/>
        <end position="24"/>
    </location>
</feature>
<keyword evidence="4" id="KW-1185">Reference proteome</keyword>
<dbReference type="SUPFAM" id="SSF52540">
    <property type="entry name" value="P-loop containing nucleoside triphosphate hydrolases"/>
    <property type="match status" value="1"/>
</dbReference>
<feature type="domain" description="TraG P-loop" evidence="2">
    <location>
        <begin position="465"/>
        <end position="556"/>
    </location>
</feature>
<dbReference type="Gene3D" id="3.40.50.300">
    <property type="entry name" value="P-loop containing nucleotide triphosphate hydrolases"/>
    <property type="match status" value="1"/>
</dbReference>
<evidence type="ECO:0000313" key="4">
    <source>
        <dbReference type="Proteomes" id="UP001144280"/>
    </source>
</evidence>
<name>A0ABQ5R8S8_9ACTN</name>
<reference evidence="3" key="1">
    <citation type="submission" date="2022-12" db="EMBL/GenBank/DDBJ databases">
        <title>New Phytohabitans aurantiacus sp. RD004123 nov., an actinomycete isolated from soil.</title>
        <authorList>
            <person name="Triningsih D.W."/>
            <person name="Harunari E."/>
            <person name="Igarashi Y."/>
        </authorList>
    </citation>
    <scope>NUCLEOTIDE SEQUENCE</scope>
    <source>
        <strain evidence="3">RD004123</strain>
    </source>
</reference>
<dbReference type="PANTHER" id="PTHR30121">
    <property type="entry name" value="UNCHARACTERIZED PROTEIN YJGR-RELATED"/>
    <property type="match status" value="1"/>
</dbReference>
<evidence type="ECO:0000256" key="1">
    <source>
        <dbReference type="SAM" id="MobiDB-lite"/>
    </source>
</evidence>
<dbReference type="InterPro" id="IPR043964">
    <property type="entry name" value="P-loop_TraG"/>
</dbReference>
<protein>
    <recommendedName>
        <fullName evidence="2">TraG P-loop domain-containing protein</fullName>
    </recommendedName>
</protein>
<feature type="region of interest" description="Disordered" evidence="1">
    <location>
        <begin position="588"/>
        <end position="611"/>
    </location>
</feature>
<proteinExistence type="predicted"/>
<dbReference type="EMBL" id="BSDI01000074">
    <property type="protein sequence ID" value="GLI02993.1"/>
    <property type="molecule type" value="Genomic_DNA"/>
</dbReference>
<evidence type="ECO:0000313" key="3">
    <source>
        <dbReference type="EMBL" id="GLI02993.1"/>
    </source>
</evidence>
<dbReference type="InterPro" id="IPR027417">
    <property type="entry name" value="P-loop_NTPase"/>
</dbReference>
<evidence type="ECO:0000259" key="2">
    <source>
        <dbReference type="Pfam" id="PF19044"/>
    </source>
</evidence>
<dbReference type="Gene3D" id="1.10.8.730">
    <property type="match status" value="1"/>
</dbReference>
<sequence length="611" mass="64706">MRIWPRRETAPGGSRAGGRPGDVGVSAVVGPDAVEVGGRRLRVGDGWCATFAVTGYPATLSAPALEGILSWPGRLDVVVHIEPIPAERAATRLRRQRVRLESTRRIDAVRGRLGDPQVEAAADDAADLADLVARGAGRLFRTGVYVTVHAATEEALIEACAQVRAAGASMLLELKPVTWRQVQGWTSTLPLGTDSVRMCRTLDTGALAALLPIASPDLPAPLPGDPEPAQALLYGLNIASPGLVMWDRWSLPNHNSVILAPSGSGKSFHVKLETLRGLYFGVEAHVVDREDEYVALARHVDGAVVQLGAPGVKLNPLDIPAGDRRPDALLRRALFLHTVVAVMTGQQLPPAETAALDQAILATYRRAGITTDPATWGRPAPLLADLHMTLAAGDQAGQTLAARLTPWVLGSFAGLFDAPTTTRPQGQLVVWSLRQLPDELSTVGTLLALDAIWRAIDTPPAPGRRVRRLVVVDEAWTMLRQPAAALWLFKMAKAARKRNAGLAVISQDIADVLGSDLGKAVINNSATQILMGQSPQTIDAVADAFALSDAERQLLQGAGQGVALLVSGSVRVGFEVVADRDEYPLVATDTPAEASRPTASLGSAVDDADLF</sequence>